<reference evidence="1 2" key="1">
    <citation type="journal article" date="2024" name="J Genomics">
        <title>Draft genome sequencing and assembly of Favolaschia claudopus CIRM-BRFM 2984 isolated from oak limbs.</title>
        <authorList>
            <person name="Navarro D."/>
            <person name="Drula E."/>
            <person name="Chaduli D."/>
            <person name="Cazenave R."/>
            <person name="Ahrendt S."/>
            <person name="Wang J."/>
            <person name="Lipzen A."/>
            <person name="Daum C."/>
            <person name="Barry K."/>
            <person name="Grigoriev I.V."/>
            <person name="Favel A."/>
            <person name="Rosso M.N."/>
            <person name="Martin F."/>
        </authorList>
    </citation>
    <scope>NUCLEOTIDE SEQUENCE [LARGE SCALE GENOMIC DNA]</scope>
    <source>
        <strain evidence="1 2">CIRM-BRFM 2984</strain>
    </source>
</reference>
<dbReference type="Proteomes" id="UP001362999">
    <property type="component" value="Unassembled WGS sequence"/>
</dbReference>
<dbReference type="AlphaFoldDB" id="A0AAW0AJT3"/>
<dbReference type="EMBL" id="JAWWNJ010000063">
    <property type="protein sequence ID" value="KAK7012777.1"/>
    <property type="molecule type" value="Genomic_DNA"/>
</dbReference>
<gene>
    <name evidence="1" type="ORF">R3P38DRAFT_1552258</name>
</gene>
<sequence length="223" mass="24811">MRGVGMVTLEGEGRGGSACRRGDYACAGEEGMARRTVQALYAQSKPIPSFKLHLPRPDSAIRMSSRISRTALCSQTAVREPCKWLASVCEVCICQWKGKEKLLRRASALDMKKVQKTASALFFCWWRRATAARGGNTYYRHRPCFACAVVVNLWEYLAEAEAGIFVRARYGAYTASLELGWRCEYRGRGTGGLRNHNVGAGVHSLSGRKSRTVLARPDRKGWL</sequence>
<keyword evidence="2" id="KW-1185">Reference proteome</keyword>
<name>A0AAW0AJT3_9AGAR</name>
<evidence type="ECO:0000313" key="1">
    <source>
        <dbReference type="EMBL" id="KAK7012777.1"/>
    </source>
</evidence>
<accession>A0AAW0AJT3</accession>
<protein>
    <submittedName>
        <fullName evidence="1">Uncharacterized protein</fullName>
    </submittedName>
</protein>
<evidence type="ECO:0000313" key="2">
    <source>
        <dbReference type="Proteomes" id="UP001362999"/>
    </source>
</evidence>
<comment type="caution">
    <text evidence="1">The sequence shown here is derived from an EMBL/GenBank/DDBJ whole genome shotgun (WGS) entry which is preliminary data.</text>
</comment>
<organism evidence="1 2">
    <name type="scientific">Favolaschia claudopus</name>
    <dbReference type="NCBI Taxonomy" id="2862362"/>
    <lineage>
        <taxon>Eukaryota</taxon>
        <taxon>Fungi</taxon>
        <taxon>Dikarya</taxon>
        <taxon>Basidiomycota</taxon>
        <taxon>Agaricomycotina</taxon>
        <taxon>Agaricomycetes</taxon>
        <taxon>Agaricomycetidae</taxon>
        <taxon>Agaricales</taxon>
        <taxon>Marasmiineae</taxon>
        <taxon>Mycenaceae</taxon>
        <taxon>Favolaschia</taxon>
    </lineage>
</organism>
<proteinExistence type="predicted"/>